<keyword evidence="2" id="KW-1185">Reference proteome</keyword>
<dbReference type="AlphaFoldDB" id="A0AAD6NI74"/>
<comment type="caution">
    <text evidence="1">The sequence shown here is derived from an EMBL/GenBank/DDBJ whole genome shotgun (WGS) entry which is preliminary data.</text>
</comment>
<gene>
    <name evidence="1" type="ORF">Dda_7298</name>
</gene>
<sequence length="308" mass="34345">MGLIMDSLLDEHPLFSKEPSCSCFALSHGLKLQYDALSSLVQRRLRDQTEQRYEDMKGSPRALSQSMYSDEALRLQLHPRSQAEYDEMAKRIADKFRKRRQRAKGEPDYDAEALTLERDQELADLLARFRAFKDASAAVGPANRTKLLLFKQEIENGEEDLYKDHEEDTTSPPQDTPSPVPQGLLALEAGFTRQCITVLATHRIGFISGDNLEVADIRKVTPASKMESCSMTAPEDIISTGAKYIQGVEAIETAFATILLRLETSGIAKYRLGIQKLFAAVQLSRLRDILDKIWENQAAAAGGADGHV</sequence>
<evidence type="ECO:0000313" key="1">
    <source>
        <dbReference type="EMBL" id="KAJ6257513.1"/>
    </source>
</evidence>
<evidence type="ECO:0000313" key="2">
    <source>
        <dbReference type="Proteomes" id="UP001221413"/>
    </source>
</evidence>
<dbReference type="Proteomes" id="UP001221413">
    <property type="component" value="Unassembled WGS sequence"/>
</dbReference>
<organism evidence="1 2">
    <name type="scientific">Drechslerella dactyloides</name>
    <name type="common">Nematode-trapping fungus</name>
    <name type="synonym">Arthrobotrys dactyloides</name>
    <dbReference type="NCBI Taxonomy" id="74499"/>
    <lineage>
        <taxon>Eukaryota</taxon>
        <taxon>Fungi</taxon>
        <taxon>Dikarya</taxon>
        <taxon>Ascomycota</taxon>
        <taxon>Pezizomycotina</taxon>
        <taxon>Orbiliomycetes</taxon>
        <taxon>Orbiliales</taxon>
        <taxon>Orbiliaceae</taxon>
        <taxon>Drechslerella</taxon>
    </lineage>
</organism>
<reference evidence="1" key="1">
    <citation type="submission" date="2023-01" db="EMBL/GenBank/DDBJ databases">
        <title>The chitinases involved in constricting ring structure development in the nematode-trapping fungus Drechslerella dactyloides.</title>
        <authorList>
            <person name="Wang R."/>
            <person name="Zhang L."/>
            <person name="Tang P."/>
            <person name="Li S."/>
            <person name="Liang L."/>
        </authorList>
    </citation>
    <scope>NUCLEOTIDE SEQUENCE</scope>
    <source>
        <strain evidence="1">YMF1.00031</strain>
    </source>
</reference>
<accession>A0AAD6NI74</accession>
<protein>
    <submittedName>
        <fullName evidence="1">Uncharacterized protein</fullName>
    </submittedName>
</protein>
<proteinExistence type="predicted"/>
<dbReference type="EMBL" id="JAQGDS010000010">
    <property type="protein sequence ID" value="KAJ6257513.1"/>
    <property type="molecule type" value="Genomic_DNA"/>
</dbReference>
<name>A0AAD6NI74_DREDA</name>